<evidence type="ECO:0000256" key="2">
    <source>
        <dbReference type="SAM" id="Phobius"/>
    </source>
</evidence>
<evidence type="ECO:0000313" key="4">
    <source>
        <dbReference type="Proteomes" id="UP000029665"/>
    </source>
</evidence>
<dbReference type="OrthoDB" id="2752851at2759"/>
<dbReference type="EMBL" id="CCBP010000009">
    <property type="protein sequence ID" value="CDO68234.1"/>
    <property type="molecule type" value="Genomic_DNA"/>
</dbReference>
<sequence>MSSTTSTHIDSERVLHNQDTWIDHLQSSEKCAKLEDAIRRADVSHDIRRLNATIEEMKNDFRKLALDFAIHDRELKAIEASRPENSLKPLKPQWDRLRDLVNLGITVLGHLSTGAISAGMLFLKLSPDTVQSVLTSLMSAFSPARAASSKLVKTMKLKKAVREGERTLAALQRKYGAIKFLEESLVQASVNVDGLAARIDGIANIW</sequence>
<evidence type="ECO:0000313" key="3">
    <source>
        <dbReference type="EMBL" id="CDO68234.1"/>
    </source>
</evidence>
<reference evidence="3" key="1">
    <citation type="submission" date="2014-01" db="EMBL/GenBank/DDBJ databases">
        <title>The genome of the white-rot fungus Pycnoporus cinnabarinus: a basidiomycete model with a versatile arsenal for lignocellulosic biomass breakdown.</title>
        <authorList>
            <person name="Levasseur A."/>
            <person name="Lomascolo A."/>
            <person name="Ruiz-Duenas F.J."/>
            <person name="Uzan E."/>
            <person name="Piumi F."/>
            <person name="Kues U."/>
            <person name="Ram A.F.J."/>
            <person name="Murat C."/>
            <person name="Haon M."/>
            <person name="Benoit I."/>
            <person name="Arfi Y."/>
            <person name="Chevret D."/>
            <person name="Drula E."/>
            <person name="Kwon M.J."/>
            <person name="Gouret P."/>
            <person name="Lesage-Meessen L."/>
            <person name="Lombard V."/>
            <person name="Mariette J."/>
            <person name="Noirot C."/>
            <person name="Park J."/>
            <person name="Patyshakuliyeva A."/>
            <person name="Wieneger R.A.B."/>
            <person name="Wosten H.A.B."/>
            <person name="Martin F."/>
            <person name="Coutinho P.M."/>
            <person name="de Vries R."/>
            <person name="Martinez A.T."/>
            <person name="Klopp C."/>
            <person name="Pontarotti P."/>
            <person name="Henrissat B."/>
            <person name="Record E."/>
        </authorList>
    </citation>
    <scope>NUCLEOTIDE SEQUENCE [LARGE SCALE GENOMIC DNA]</scope>
    <source>
        <strain evidence="3">BRFM137</strain>
    </source>
</reference>
<keyword evidence="2" id="KW-0812">Transmembrane</keyword>
<proteinExistence type="predicted"/>
<protein>
    <submittedName>
        <fullName evidence="3">Uncharacterized protein</fullName>
    </submittedName>
</protein>
<keyword evidence="2" id="KW-0472">Membrane</keyword>
<accession>A0A060S7H7</accession>
<dbReference type="Proteomes" id="UP000029665">
    <property type="component" value="Unassembled WGS sequence"/>
</dbReference>
<organism evidence="3 4">
    <name type="scientific">Pycnoporus cinnabarinus</name>
    <name type="common">Cinnabar-red polypore</name>
    <name type="synonym">Trametes cinnabarina</name>
    <dbReference type="NCBI Taxonomy" id="5643"/>
    <lineage>
        <taxon>Eukaryota</taxon>
        <taxon>Fungi</taxon>
        <taxon>Dikarya</taxon>
        <taxon>Basidiomycota</taxon>
        <taxon>Agaricomycotina</taxon>
        <taxon>Agaricomycetes</taxon>
        <taxon>Polyporales</taxon>
        <taxon>Polyporaceae</taxon>
        <taxon>Trametes</taxon>
    </lineage>
</organism>
<evidence type="ECO:0000256" key="1">
    <source>
        <dbReference type="SAM" id="Coils"/>
    </source>
</evidence>
<gene>
    <name evidence="3" type="ORF">BN946_scf184784.g3</name>
</gene>
<feature type="coiled-coil region" evidence="1">
    <location>
        <begin position="40"/>
        <end position="67"/>
    </location>
</feature>
<dbReference type="AlphaFoldDB" id="A0A060S7H7"/>
<keyword evidence="2" id="KW-1133">Transmembrane helix</keyword>
<feature type="transmembrane region" description="Helical" evidence="2">
    <location>
        <begin position="100"/>
        <end position="123"/>
    </location>
</feature>
<name>A0A060S7H7_PYCCI</name>
<comment type="caution">
    <text evidence="3">The sequence shown here is derived from an EMBL/GenBank/DDBJ whole genome shotgun (WGS) entry which is preliminary data.</text>
</comment>
<keyword evidence="1" id="KW-0175">Coiled coil</keyword>
<dbReference type="HOGENOM" id="CLU_1332538_0_0_1"/>
<keyword evidence="4" id="KW-1185">Reference proteome</keyword>